<dbReference type="Proteomes" id="UP001652461">
    <property type="component" value="Unassembled WGS sequence"/>
</dbReference>
<keyword evidence="3" id="KW-1185">Reference proteome</keyword>
<dbReference type="SUPFAM" id="SSF64307">
    <property type="entry name" value="SirA-like"/>
    <property type="match status" value="1"/>
</dbReference>
<sequence>MIQVNALGDACPIPVVKTKNAIKELGGSGVVETLVDNEIAVQNLTKMANQKGYKVSSKKLSDRQYQVTMEIGGGETAKAPEVAAAPEACIPDARENTVVVIASATMGEGDPELGRLLMKGYIYALTQLDTLPKTLLFYNGGAALTCEGSASLEDLKSLEAQGVQILTCGTCLNHYGLTDSLKVGEVTNMYVIAETMAGAAKIVKP</sequence>
<dbReference type="SUPFAM" id="SSF75169">
    <property type="entry name" value="DsrEFH-like"/>
    <property type="match status" value="1"/>
</dbReference>
<organism evidence="2 3">
    <name type="scientific">Laedolimicola ammoniilytica</name>
    <dbReference type="NCBI Taxonomy" id="2981771"/>
    <lineage>
        <taxon>Bacteria</taxon>
        <taxon>Bacillati</taxon>
        <taxon>Bacillota</taxon>
        <taxon>Clostridia</taxon>
        <taxon>Lachnospirales</taxon>
        <taxon>Lachnospiraceae</taxon>
        <taxon>Laedolimicola</taxon>
    </lineage>
</organism>
<dbReference type="EMBL" id="JAOQKC010000009">
    <property type="protein sequence ID" value="MCU6696849.1"/>
    <property type="molecule type" value="Genomic_DNA"/>
</dbReference>
<dbReference type="InterPro" id="IPR036868">
    <property type="entry name" value="TusA-like_sf"/>
</dbReference>
<feature type="domain" description="UPF0033" evidence="1">
    <location>
        <begin position="3"/>
        <end position="70"/>
    </location>
</feature>
<comment type="caution">
    <text evidence="2">The sequence shown here is derived from an EMBL/GenBank/DDBJ whole genome shotgun (WGS) entry which is preliminary data.</text>
</comment>
<evidence type="ECO:0000313" key="3">
    <source>
        <dbReference type="Proteomes" id="UP001652461"/>
    </source>
</evidence>
<dbReference type="Gene3D" id="3.30.110.40">
    <property type="entry name" value="TusA-like domain"/>
    <property type="match status" value="1"/>
</dbReference>
<gene>
    <name evidence="2" type="primary">yedF</name>
    <name evidence="2" type="ORF">OCV63_08050</name>
</gene>
<dbReference type="InterPro" id="IPR001455">
    <property type="entry name" value="TusA-like"/>
</dbReference>
<dbReference type="Pfam" id="PF01206">
    <property type="entry name" value="TusA"/>
    <property type="match status" value="1"/>
</dbReference>
<protein>
    <submittedName>
        <fullName evidence="2">Sulfurtransferase-like selenium metabolism protein YedF</fullName>
    </submittedName>
</protein>
<accession>A0ABT2RX08</accession>
<evidence type="ECO:0000259" key="1">
    <source>
        <dbReference type="Pfam" id="PF01206"/>
    </source>
</evidence>
<name>A0ABT2RX08_9FIRM</name>
<dbReference type="InterPro" id="IPR019870">
    <property type="entry name" value="Se_metab_YedF"/>
</dbReference>
<reference evidence="2 3" key="1">
    <citation type="journal article" date="2021" name="ISME Commun">
        <title>Automated analysis of genomic sequences facilitates high-throughput and comprehensive description of bacteria.</title>
        <authorList>
            <person name="Hitch T.C.A."/>
        </authorList>
    </citation>
    <scope>NUCLEOTIDE SEQUENCE [LARGE SCALE GENOMIC DNA]</scope>
    <source>
        <strain evidence="2 3">Sanger_04</strain>
    </source>
</reference>
<dbReference type="NCBIfam" id="TIGR03527">
    <property type="entry name" value="selenium_YedF"/>
    <property type="match status" value="1"/>
</dbReference>
<evidence type="ECO:0000313" key="2">
    <source>
        <dbReference type="EMBL" id="MCU6696849.1"/>
    </source>
</evidence>
<proteinExistence type="predicted"/>
<dbReference type="RefSeq" id="WP_158363331.1">
    <property type="nucleotide sequence ID" value="NZ_JAOQKC010000009.1"/>
</dbReference>
<dbReference type="InterPro" id="IPR027396">
    <property type="entry name" value="DsrEFH-like"/>
</dbReference>